<organism evidence="9 10">
    <name type="scientific">Clostridium saudiense</name>
    <dbReference type="NCBI Taxonomy" id="1414720"/>
    <lineage>
        <taxon>Bacteria</taxon>
        <taxon>Bacillati</taxon>
        <taxon>Bacillota</taxon>
        <taxon>Clostridia</taxon>
        <taxon>Eubacteriales</taxon>
        <taxon>Clostridiaceae</taxon>
        <taxon>Clostridium</taxon>
    </lineage>
</organism>
<keyword evidence="5 8" id="KW-0812">Transmembrane</keyword>
<comment type="caution">
    <text evidence="9">The sequence shown here is derived from an EMBL/GenBank/DDBJ whole genome shotgun (WGS) entry which is preliminary data.</text>
</comment>
<dbReference type="RefSeq" id="WP_204571974.1">
    <property type="nucleotide sequence ID" value="NZ_JACJLL010000019.1"/>
</dbReference>
<keyword evidence="3" id="KW-0813">Transport</keyword>
<dbReference type="EMBL" id="JACJLL010000019">
    <property type="protein sequence ID" value="MBM6818673.1"/>
    <property type="molecule type" value="Genomic_DNA"/>
</dbReference>
<keyword evidence="10" id="KW-1185">Reference proteome</keyword>
<name>A0ABS2FFF9_9CLOT</name>
<feature type="transmembrane region" description="Helical" evidence="8">
    <location>
        <begin position="103"/>
        <end position="121"/>
    </location>
</feature>
<evidence type="ECO:0000313" key="9">
    <source>
        <dbReference type="EMBL" id="MBM6818673.1"/>
    </source>
</evidence>
<evidence type="ECO:0000256" key="5">
    <source>
        <dbReference type="ARBA" id="ARBA00022692"/>
    </source>
</evidence>
<evidence type="ECO:0000256" key="4">
    <source>
        <dbReference type="ARBA" id="ARBA00022475"/>
    </source>
</evidence>
<feature type="transmembrane region" description="Helical" evidence="8">
    <location>
        <begin position="177"/>
        <end position="197"/>
    </location>
</feature>
<proteinExistence type="inferred from homology"/>
<reference evidence="9 10" key="1">
    <citation type="journal article" date="2021" name="Sci. Rep.">
        <title>The distribution of antibiotic resistance genes in chicken gut microbiota commensals.</title>
        <authorList>
            <person name="Juricova H."/>
            <person name="Matiasovicova J."/>
            <person name="Kubasova T."/>
            <person name="Cejkova D."/>
            <person name="Rychlik I."/>
        </authorList>
    </citation>
    <scope>NUCLEOTIDE SEQUENCE [LARGE SCALE GENOMIC DNA]</scope>
    <source>
        <strain evidence="9 10">An435</strain>
    </source>
</reference>
<comment type="similarity">
    <text evidence="2">Belongs to the binding-protein-dependent transport system permease family. FecCD subfamily.</text>
</comment>
<dbReference type="CDD" id="cd06550">
    <property type="entry name" value="TM_ABC_iron-siderophores_like"/>
    <property type="match status" value="1"/>
</dbReference>
<accession>A0ABS2FFF9</accession>
<evidence type="ECO:0000256" key="6">
    <source>
        <dbReference type="ARBA" id="ARBA00022989"/>
    </source>
</evidence>
<evidence type="ECO:0000256" key="8">
    <source>
        <dbReference type="SAM" id="Phobius"/>
    </source>
</evidence>
<feature type="transmembrane region" description="Helical" evidence="8">
    <location>
        <begin position="78"/>
        <end position="97"/>
    </location>
</feature>
<gene>
    <name evidence="9" type="ORF">H6A19_04835</name>
</gene>
<feature type="transmembrane region" description="Helical" evidence="8">
    <location>
        <begin position="7"/>
        <end position="27"/>
    </location>
</feature>
<feature type="transmembrane region" description="Helical" evidence="8">
    <location>
        <begin position="218"/>
        <end position="244"/>
    </location>
</feature>
<feature type="transmembrane region" description="Helical" evidence="8">
    <location>
        <begin position="293"/>
        <end position="310"/>
    </location>
</feature>
<protein>
    <submittedName>
        <fullName evidence="9">Iron chelate uptake ABC transporter family permease subunit</fullName>
    </submittedName>
</protein>
<dbReference type="InterPro" id="IPR000522">
    <property type="entry name" value="ABC_transptr_permease_BtuC"/>
</dbReference>
<keyword evidence="4" id="KW-1003">Cell membrane</keyword>
<dbReference type="PANTHER" id="PTHR30472">
    <property type="entry name" value="FERRIC ENTEROBACTIN TRANSPORT SYSTEM PERMEASE PROTEIN"/>
    <property type="match status" value="1"/>
</dbReference>
<feature type="transmembrane region" description="Helical" evidence="8">
    <location>
        <begin position="47"/>
        <end position="66"/>
    </location>
</feature>
<dbReference type="PANTHER" id="PTHR30472:SF27">
    <property type="entry name" value="PETROBACTIN IMPORT SYSTEM PERMEASE PROTEIN YCLN"/>
    <property type="match status" value="1"/>
</dbReference>
<dbReference type="SUPFAM" id="SSF81345">
    <property type="entry name" value="ABC transporter involved in vitamin B12 uptake, BtuC"/>
    <property type="match status" value="1"/>
</dbReference>
<comment type="subcellular location">
    <subcellularLocation>
        <location evidence="1">Cell membrane</location>
        <topology evidence="1">Multi-pass membrane protein</topology>
    </subcellularLocation>
</comment>
<keyword evidence="6 8" id="KW-1133">Transmembrane helix</keyword>
<keyword evidence="7 8" id="KW-0472">Membrane</keyword>
<dbReference type="Gene3D" id="1.10.3470.10">
    <property type="entry name" value="ABC transporter involved in vitamin B12 uptake, BtuC"/>
    <property type="match status" value="1"/>
</dbReference>
<evidence type="ECO:0000256" key="2">
    <source>
        <dbReference type="ARBA" id="ARBA00007935"/>
    </source>
</evidence>
<sequence length="317" mass="34797">MKKRYLFIILILLSITSIFIGVSSISINDILTFNIDKMHVLLISRVPRLIAILVAGIGLSISGLIMQQISKNKFVSPTTAATADFAKLGILFCIMIIPNATTMEKMIVSFVFAGLGTVLFMKMIKAIKIKNIVFVPLIGMMLGKIVGSITTFFAYKYDLVQNISSWMEGDMSLIMKGSYELLYLSVPMVIIAFLYANKFTIVGMGEDFAVNLGLNYNFVVNVGLAIVSLICAVTIITVGNIPFLGLIIPNIVSLYSGDNLKKTLYHTALLGPIFLLACDILGRIIIFPFEMSISLTVGVIGSIIFLYMIIRGTKNED</sequence>
<dbReference type="InterPro" id="IPR037294">
    <property type="entry name" value="ABC_BtuC-like"/>
</dbReference>
<dbReference type="Pfam" id="PF01032">
    <property type="entry name" value="FecCD"/>
    <property type="match status" value="1"/>
</dbReference>
<dbReference type="Proteomes" id="UP000767334">
    <property type="component" value="Unassembled WGS sequence"/>
</dbReference>
<feature type="transmembrane region" description="Helical" evidence="8">
    <location>
        <begin position="264"/>
        <end position="286"/>
    </location>
</feature>
<feature type="transmembrane region" description="Helical" evidence="8">
    <location>
        <begin position="133"/>
        <end position="157"/>
    </location>
</feature>
<evidence type="ECO:0000313" key="10">
    <source>
        <dbReference type="Proteomes" id="UP000767334"/>
    </source>
</evidence>
<evidence type="ECO:0000256" key="7">
    <source>
        <dbReference type="ARBA" id="ARBA00023136"/>
    </source>
</evidence>
<evidence type="ECO:0000256" key="1">
    <source>
        <dbReference type="ARBA" id="ARBA00004651"/>
    </source>
</evidence>
<evidence type="ECO:0000256" key="3">
    <source>
        <dbReference type="ARBA" id="ARBA00022448"/>
    </source>
</evidence>